<proteinExistence type="predicted"/>
<dbReference type="InterPro" id="IPR011989">
    <property type="entry name" value="ARM-like"/>
</dbReference>
<dbReference type="STRING" id="36818.BGK67_32010"/>
<dbReference type="Gene3D" id="1.25.10.10">
    <property type="entry name" value="Leucine-rich Repeat Variant"/>
    <property type="match status" value="1"/>
</dbReference>
<dbReference type="SUPFAM" id="SSF48371">
    <property type="entry name" value="ARM repeat"/>
    <property type="match status" value="1"/>
</dbReference>
<evidence type="ECO:0008006" key="3">
    <source>
        <dbReference type="Google" id="ProtNLM"/>
    </source>
</evidence>
<keyword evidence="2" id="KW-1185">Reference proteome</keyword>
<dbReference type="AlphaFoldDB" id="A0A1E5Q0G8"/>
<name>A0A1E5Q0G8_9ACTN</name>
<reference evidence="1 2" key="1">
    <citation type="submission" date="2016-08" db="EMBL/GenBank/DDBJ databases">
        <title>The complete genome of Streptomyces subrutilus 10-1-1.</title>
        <authorList>
            <person name="Chen X."/>
        </authorList>
    </citation>
    <scope>NUCLEOTIDE SEQUENCE [LARGE SCALE GENOMIC DNA]</scope>
    <source>
        <strain evidence="1 2">10-1-1</strain>
    </source>
</reference>
<evidence type="ECO:0000313" key="1">
    <source>
        <dbReference type="EMBL" id="OEJ35305.1"/>
    </source>
</evidence>
<sequence>MLLVKRLLEEDGDYDERATAFGVAVQAFHGGIAQLLLMGGADASQCAPDELLSLREAVDSGSPALVGALLDHSIRDRYPASELLEMRDLARRWHEAGAEAELRHRTGSQDDLVCTRVQDDEYYTVGELTLGGMTVRDGHGAILTDLEELLGIRASCEELITRALDRVQDHTAWGRVAIRLSHRREQETWTAAETLRADADPSRRLFGAELMRLIELFADSHEEEFCVLAVDALTDWSAEETDNAVLAEVLHGLDSYAGPRAEAALLAHVGHHDAGVRRAVAAGLGTRLESTYLSDEAREALLALMTDPDADVRIAACRKAGEARNGDPALTDAMAALLDHPERRVQLVAVYGLALHDDERCMEGADRLGPPRPGFRDEEMACLDVAWRYQWRRDDN</sequence>
<organism evidence="1 2">
    <name type="scientific">Streptomyces subrutilus</name>
    <dbReference type="NCBI Taxonomy" id="36818"/>
    <lineage>
        <taxon>Bacteria</taxon>
        <taxon>Bacillati</taxon>
        <taxon>Actinomycetota</taxon>
        <taxon>Actinomycetes</taxon>
        <taxon>Kitasatosporales</taxon>
        <taxon>Streptomycetaceae</taxon>
        <taxon>Streptomyces</taxon>
    </lineage>
</organism>
<comment type="caution">
    <text evidence="1">The sequence shown here is derived from an EMBL/GenBank/DDBJ whole genome shotgun (WGS) entry which is preliminary data.</text>
</comment>
<evidence type="ECO:0000313" key="2">
    <source>
        <dbReference type="Proteomes" id="UP000095705"/>
    </source>
</evidence>
<dbReference type="EMBL" id="MEHK01000001">
    <property type="protein sequence ID" value="OEJ35305.1"/>
    <property type="molecule type" value="Genomic_DNA"/>
</dbReference>
<dbReference type="InterPro" id="IPR016024">
    <property type="entry name" value="ARM-type_fold"/>
</dbReference>
<gene>
    <name evidence="1" type="ORF">BGK67_32010</name>
</gene>
<dbReference type="Proteomes" id="UP000095705">
    <property type="component" value="Unassembled WGS sequence"/>
</dbReference>
<accession>A0A1E5Q0G8</accession>
<protein>
    <recommendedName>
        <fullName evidence="3">HEAT repeat domain-containing protein</fullName>
    </recommendedName>
</protein>